<gene>
    <name evidence="1" type="ORF">GCM10023321_59720</name>
</gene>
<name>A0ABP9QTE7_9PSEU</name>
<keyword evidence="2" id="KW-1185">Reference proteome</keyword>
<accession>A0ABP9QTE7</accession>
<dbReference type="EMBL" id="BAABJP010000037">
    <property type="protein sequence ID" value="GAA5167255.1"/>
    <property type="molecule type" value="Genomic_DNA"/>
</dbReference>
<sequence length="95" mass="10780">MLHIKGHILHVLARGDALWDDELCDLVCTEYGLTGEYWRGTVRLTLTDLYSGGLLDEVDTGIAEDGDRLRVRFRVNDFGRERMRQSGLLTEGAQQ</sequence>
<protein>
    <submittedName>
        <fullName evidence="1">Uncharacterized protein</fullName>
    </submittedName>
</protein>
<organism evidence="1 2">
    <name type="scientific">Pseudonocardia eucalypti</name>
    <dbReference type="NCBI Taxonomy" id="648755"/>
    <lineage>
        <taxon>Bacteria</taxon>
        <taxon>Bacillati</taxon>
        <taxon>Actinomycetota</taxon>
        <taxon>Actinomycetes</taxon>
        <taxon>Pseudonocardiales</taxon>
        <taxon>Pseudonocardiaceae</taxon>
        <taxon>Pseudonocardia</taxon>
    </lineage>
</organism>
<dbReference type="Proteomes" id="UP001428817">
    <property type="component" value="Unassembled WGS sequence"/>
</dbReference>
<comment type="caution">
    <text evidence="1">The sequence shown here is derived from an EMBL/GenBank/DDBJ whole genome shotgun (WGS) entry which is preliminary data.</text>
</comment>
<evidence type="ECO:0000313" key="1">
    <source>
        <dbReference type="EMBL" id="GAA5167255.1"/>
    </source>
</evidence>
<evidence type="ECO:0000313" key="2">
    <source>
        <dbReference type="Proteomes" id="UP001428817"/>
    </source>
</evidence>
<reference evidence="2" key="1">
    <citation type="journal article" date="2019" name="Int. J. Syst. Evol. Microbiol.">
        <title>The Global Catalogue of Microorganisms (GCM) 10K type strain sequencing project: providing services to taxonomists for standard genome sequencing and annotation.</title>
        <authorList>
            <consortium name="The Broad Institute Genomics Platform"/>
            <consortium name="The Broad Institute Genome Sequencing Center for Infectious Disease"/>
            <person name="Wu L."/>
            <person name="Ma J."/>
        </authorList>
    </citation>
    <scope>NUCLEOTIDE SEQUENCE [LARGE SCALE GENOMIC DNA]</scope>
    <source>
        <strain evidence="2">JCM 18303</strain>
    </source>
</reference>
<dbReference type="RefSeq" id="WP_185059834.1">
    <property type="nucleotide sequence ID" value="NZ_BAABJP010000037.1"/>
</dbReference>
<proteinExistence type="predicted"/>